<feature type="region of interest" description="Disordered" evidence="9">
    <location>
        <begin position="376"/>
        <end position="447"/>
    </location>
</feature>
<comment type="subcellular location">
    <subcellularLocation>
        <location evidence="1 7">Nucleus</location>
    </subcellularLocation>
</comment>
<name>G8BW72_TETPH</name>
<evidence type="ECO:0000313" key="11">
    <source>
        <dbReference type="Proteomes" id="UP000005666"/>
    </source>
</evidence>
<dbReference type="Proteomes" id="UP000005666">
    <property type="component" value="Chromosome 7"/>
</dbReference>
<dbReference type="PANTHER" id="PTHR28124">
    <property type="entry name" value="DNA REPLICATION REGULATOR SLD2"/>
    <property type="match status" value="1"/>
</dbReference>
<dbReference type="AlphaFoldDB" id="G8BW72"/>
<dbReference type="KEGG" id="tpf:TPHA_0G03090"/>
<keyword evidence="5 7" id="KW-0539">Nucleus</keyword>
<keyword evidence="11" id="KW-1185">Reference proteome</keyword>
<evidence type="ECO:0000256" key="8">
    <source>
        <dbReference type="SAM" id="Coils"/>
    </source>
</evidence>
<keyword evidence="8" id="KW-0175">Coiled coil</keyword>
<feature type="compositionally biased region" description="Basic and acidic residues" evidence="9">
    <location>
        <begin position="50"/>
        <end position="61"/>
    </location>
</feature>
<proteinExistence type="inferred from homology"/>
<dbReference type="HOGENOM" id="CLU_057728_0_0_1"/>
<dbReference type="GO" id="GO:0031333">
    <property type="term" value="P:negative regulation of protein-containing complex assembly"/>
    <property type="evidence" value="ECO:0007669"/>
    <property type="project" value="EnsemblFungi"/>
</dbReference>
<accession>G8BW72</accession>
<dbReference type="RefSeq" id="XP_003686584.1">
    <property type="nucleotide sequence ID" value="XM_003686536.1"/>
</dbReference>
<comment type="similarity">
    <text evidence="2 7">Belongs to the SLD2 family.</text>
</comment>
<dbReference type="eggNOG" id="ENOG502SCF7">
    <property type="taxonomic scope" value="Eukaryota"/>
</dbReference>
<sequence length="447" mass="51484">MSISELKIHIKTWEHQFIQKHDRAPTKEDIKTLPDIKQLYKKYSSLKKGATSEKEHKETGHHNFNSNDILSRNVTSNHEEITEIDNNRNIFASPIRKIKQEDETFGPTPQIFGKAISIFDMKISPIKQISLTNIEISTPSNLSPASTISASSPNSYSRENSTVSDVTIKRRLQFNITPISSPNKNSDLVPDRDTEISMGNSIEKNRLHPPKTLHLKYGPNSPLKLEDQNVKIKLRRTPIRRTTSQYKRNLESKDSFSPSPLLKRPLTKSILELAQEHEAIVEEFTQLNEQLRKEKTEVEPSTNGYISDNIDEEMISQTGIRDIFNEDTEEVSKSKTVKVKRRRVIRRYEQATNDKNAIPLNLHKELIKLKKEQVKGYMSNENDSEDNSNSDDNSELIESGETDKSLAGSKTKPKRKRPKKYNLVSNNFRRLKLPRKNKFKGRWGGRR</sequence>
<feature type="coiled-coil region" evidence="8">
    <location>
        <begin position="270"/>
        <end position="297"/>
    </location>
</feature>
<dbReference type="InterPro" id="IPR021110">
    <property type="entry name" value="DNA_rep_checkpnt_protein"/>
</dbReference>
<evidence type="ECO:0000256" key="9">
    <source>
        <dbReference type="SAM" id="MobiDB-lite"/>
    </source>
</evidence>
<feature type="compositionally biased region" description="Acidic residues" evidence="9">
    <location>
        <begin position="382"/>
        <end position="400"/>
    </location>
</feature>
<gene>
    <name evidence="10" type="primary">TPHA0G03090</name>
    <name evidence="10" type="ordered locus">TPHA_0G03090</name>
</gene>
<feature type="compositionally biased region" description="Basic residues" evidence="9">
    <location>
        <begin position="429"/>
        <end position="447"/>
    </location>
</feature>
<dbReference type="GO" id="GO:0000727">
    <property type="term" value="P:double-strand break repair via break-induced replication"/>
    <property type="evidence" value="ECO:0007669"/>
    <property type="project" value="EnsemblFungi"/>
</dbReference>
<dbReference type="GO" id="GO:1902977">
    <property type="term" value="P:mitotic DNA replication preinitiation complex assembly"/>
    <property type="evidence" value="ECO:0007669"/>
    <property type="project" value="TreeGrafter"/>
</dbReference>
<feature type="compositionally biased region" description="Basic residues" evidence="9">
    <location>
        <begin position="411"/>
        <end position="420"/>
    </location>
</feature>
<dbReference type="GO" id="GO:0003697">
    <property type="term" value="F:single-stranded DNA binding"/>
    <property type="evidence" value="ECO:0007669"/>
    <property type="project" value="EnsemblFungi"/>
</dbReference>
<evidence type="ECO:0000256" key="6">
    <source>
        <dbReference type="ARBA" id="ARBA00023306"/>
    </source>
</evidence>
<dbReference type="PANTHER" id="PTHR28124:SF1">
    <property type="entry name" value="DNA REPLICATION REGULATOR SLD2"/>
    <property type="match status" value="1"/>
</dbReference>
<evidence type="ECO:0000256" key="7">
    <source>
        <dbReference type="RuleBase" id="RU367067"/>
    </source>
</evidence>
<evidence type="ECO:0000256" key="2">
    <source>
        <dbReference type="ARBA" id="ARBA00007276"/>
    </source>
</evidence>
<dbReference type="GO" id="GO:0003688">
    <property type="term" value="F:DNA replication origin binding"/>
    <property type="evidence" value="ECO:0007669"/>
    <property type="project" value="EnsemblFungi"/>
</dbReference>
<organism evidence="10 11">
    <name type="scientific">Tetrapisispora phaffii (strain ATCC 24235 / CBS 4417 / NBRC 1672 / NRRL Y-8282 / UCD 70-5)</name>
    <name type="common">Yeast</name>
    <name type="synonym">Fabospora phaffii</name>
    <dbReference type="NCBI Taxonomy" id="1071381"/>
    <lineage>
        <taxon>Eukaryota</taxon>
        <taxon>Fungi</taxon>
        <taxon>Dikarya</taxon>
        <taxon>Ascomycota</taxon>
        <taxon>Saccharomycotina</taxon>
        <taxon>Saccharomycetes</taxon>
        <taxon>Saccharomycetales</taxon>
        <taxon>Saccharomycetaceae</taxon>
        <taxon>Tetrapisispora</taxon>
    </lineage>
</organism>
<dbReference type="Gene3D" id="1.10.10.1460">
    <property type="match status" value="1"/>
</dbReference>
<dbReference type="GO" id="GO:0031261">
    <property type="term" value="C:DNA replication preinitiation complex"/>
    <property type="evidence" value="ECO:0007669"/>
    <property type="project" value="EnsemblFungi"/>
</dbReference>
<dbReference type="InterPro" id="IPR040203">
    <property type="entry name" value="Sld2"/>
</dbReference>
<dbReference type="FunFam" id="1.10.10.1460:FF:000001">
    <property type="entry name" value="DNA replication regulator Sld2"/>
    <property type="match status" value="1"/>
</dbReference>
<dbReference type="OrthoDB" id="8775810at2759"/>
<evidence type="ECO:0000313" key="10">
    <source>
        <dbReference type="EMBL" id="CCE64150.1"/>
    </source>
</evidence>
<feature type="region of interest" description="Disordered" evidence="9">
    <location>
        <begin position="138"/>
        <end position="163"/>
    </location>
</feature>
<keyword evidence="4 7" id="KW-0235">DNA replication</keyword>
<evidence type="ECO:0000256" key="4">
    <source>
        <dbReference type="ARBA" id="ARBA00022705"/>
    </source>
</evidence>
<feature type="region of interest" description="Disordered" evidence="9">
    <location>
        <begin position="47"/>
        <end position="69"/>
    </location>
</feature>
<keyword evidence="6 7" id="KW-0131">Cell cycle</keyword>
<dbReference type="Pfam" id="PF11719">
    <property type="entry name" value="Drc1-Sld2"/>
    <property type="match status" value="1"/>
</dbReference>
<reference evidence="10 11" key="1">
    <citation type="journal article" date="2011" name="Proc. Natl. Acad. Sci. U.S.A.">
        <title>Evolutionary erosion of yeast sex chromosomes by mating-type switching accidents.</title>
        <authorList>
            <person name="Gordon J.L."/>
            <person name="Armisen D."/>
            <person name="Proux-Wera E."/>
            <person name="Oheigeartaigh S.S."/>
            <person name="Byrne K.P."/>
            <person name="Wolfe K.H."/>
        </authorList>
    </citation>
    <scope>NUCLEOTIDE SEQUENCE [LARGE SCALE GENOMIC DNA]</scope>
    <source>
        <strain evidence="11">ATCC 24235 / CBS 4417 / NBRC 1672 / NRRL Y-8282 / UCD 70-5</strain>
    </source>
</reference>
<protein>
    <recommendedName>
        <fullName evidence="3 7">DNA replication regulator SLD2</fullName>
    </recommendedName>
</protein>
<dbReference type="GO" id="GO:0033314">
    <property type="term" value="P:mitotic DNA replication checkpoint signaling"/>
    <property type="evidence" value="ECO:0007669"/>
    <property type="project" value="EnsemblFungi"/>
</dbReference>
<comment type="function">
    <text evidence="7">Has a role in the initiation of DNA replication. Required at S-phase checkpoint.</text>
</comment>
<dbReference type="GO" id="GO:0006270">
    <property type="term" value="P:DNA replication initiation"/>
    <property type="evidence" value="ECO:0007669"/>
    <property type="project" value="UniProtKB-UniRule"/>
</dbReference>
<dbReference type="GeneID" id="11535905"/>
<dbReference type="OMA" id="TWEHDFI"/>
<dbReference type="CDD" id="cd22289">
    <property type="entry name" value="RecQL4_SLD2_NTD"/>
    <property type="match status" value="1"/>
</dbReference>
<dbReference type="EMBL" id="HE612862">
    <property type="protein sequence ID" value="CCE64150.1"/>
    <property type="molecule type" value="Genomic_DNA"/>
</dbReference>
<evidence type="ECO:0000256" key="3">
    <source>
        <dbReference type="ARBA" id="ARBA00018363"/>
    </source>
</evidence>
<evidence type="ECO:0000256" key="5">
    <source>
        <dbReference type="ARBA" id="ARBA00023242"/>
    </source>
</evidence>
<evidence type="ECO:0000256" key="1">
    <source>
        <dbReference type="ARBA" id="ARBA00004123"/>
    </source>
</evidence>